<name>A0A3R7M3X9_PENVA</name>
<protein>
    <submittedName>
        <fullName evidence="2">Uncharacterized protein</fullName>
    </submittedName>
</protein>
<organism evidence="2 3">
    <name type="scientific">Penaeus vannamei</name>
    <name type="common">Whiteleg shrimp</name>
    <name type="synonym">Litopenaeus vannamei</name>
    <dbReference type="NCBI Taxonomy" id="6689"/>
    <lineage>
        <taxon>Eukaryota</taxon>
        <taxon>Metazoa</taxon>
        <taxon>Ecdysozoa</taxon>
        <taxon>Arthropoda</taxon>
        <taxon>Crustacea</taxon>
        <taxon>Multicrustacea</taxon>
        <taxon>Malacostraca</taxon>
        <taxon>Eumalacostraca</taxon>
        <taxon>Eucarida</taxon>
        <taxon>Decapoda</taxon>
        <taxon>Dendrobranchiata</taxon>
        <taxon>Penaeoidea</taxon>
        <taxon>Penaeidae</taxon>
        <taxon>Penaeus</taxon>
    </lineage>
</organism>
<keyword evidence="3" id="KW-1185">Reference proteome</keyword>
<evidence type="ECO:0000256" key="1">
    <source>
        <dbReference type="SAM" id="MobiDB-lite"/>
    </source>
</evidence>
<evidence type="ECO:0000313" key="3">
    <source>
        <dbReference type="Proteomes" id="UP000283509"/>
    </source>
</evidence>
<gene>
    <name evidence="2" type="ORF">C7M84_010456</name>
</gene>
<sequence length="150" mass="16235">MAAATNKPNVNVKSGHQEPTGSADRKLEDPARRAQPRTSPWVLPDSRPSVCLGVRPLGSPRTLTRTIPGSPPRARLGWVGDQKRRRFRACTPARRTPRPPPSLPTAQTATRSSRSSTPQTPLRLTGIPPQGPGVMTITVVLAKVPRVPHQ</sequence>
<proteinExistence type="predicted"/>
<reference evidence="2 3" key="2">
    <citation type="submission" date="2019-01" db="EMBL/GenBank/DDBJ databases">
        <title>The decoding of complex shrimp genome reveals the adaptation for benthos swimmer, frequently molting mechanism and breeding impact on genome.</title>
        <authorList>
            <person name="Sun Y."/>
            <person name="Gao Y."/>
            <person name="Yu Y."/>
        </authorList>
    </citation>
    <scope>NUCLEOTIDE SEQUENCE [LARGE SCALE GENOMIC DNA]</scope>
    <source>
        <tissue evidence="2">Muscle</tissue>
    </source>
</reference>
<reference evidence="2 3" key="1">
    <citation type="submission" date="2018-04" db="EMBL/GenBank/DDBJ databases">
        <authorList>
            <person name="Zhang X."/>
            <person name="Yuan J."/>
            <person name="Li F."/>
            <person name="Xiang J."/>
        </authorList>
    </citation>
    <scope>NUCLEOTIDE SEQUENCE [LARGE SCALE GENOMIC DNA]</scope>
    <source>
        <tissue evidence="2">Muscle</tissue>
    </source>
</reference>
<feature type="compositionally biased region" description="Polar residues" evidence="1">
    <location>
        <begin position="1"/>
        <end position="20"/>
    </location>
</feature>
<dbReference type="AlphaFoldDB" id="A0A3R7M3X9"/>
<feature type="compositionally biased region" description="Basic and acidic residues" evidence="1">
    <location>
        <begin position="23"/>
        <end position="32"/>
    </location>
</feature>
<feature type="region of interest" description="Disordered" evidence="1">
    <location>
        <begin position="1"/>
        <end position="130"/>
    </location>
</feature>
<evidence type="ECO:0000313" key="2">
    <source>
        <dbReference type="EMBL" id="ROT71247.1"/>
    </source>
</evidence>
<dbReference type="Proteomes" id="UP000283509">
    <property type="component" value="Unassembled WGS sequence"/>
</dbReference>
<feature type="compositionally biased region" description="Low complexity" evidence="1">
    <location>
        <begin position="104"/>
        <end position="120"/>
    </location>
</feature>
<comment type="caution">
    <text evidence="2">The sequence shown here is derived from an EMBL/GenBank/DDBJ whole genome shotgun (WGS) entry which is preliminary data.</text>
</comment>
<accession>A0A3R7M3X9</accession>
<dbReference type="EMBL" id="QCYY01002324">
    <property type="protein sequence ID" value="ROT71247.1"/>
    <property type="molecule type" value="Genomic_DNA"/>
</dbReference>